<sequence length="644" mass="72015">MWRVFNAITRGARNCRPNPCCSQEPSDDQNCPSSISDHQSSPLSCFDVPQCSACSASSEHTNNKYIIRFYCISCCLCSRILTWSGYNDKIHDHGTLVQVCARCCDACRRAQVQWKGTENRGHSQFSWSQLYREQLPISILGLGSVTAAAWSLCRERRNLGYLNGQKADLQLNGRENSVPKYDSASNHAADNMRRKNDPGDNENFSNYSCNFLPQYSPIYQNGNTFNQPDLFSLEIKKLFASQFTSDADRLFEERKKEAKGRLCDEQFIGREINTFTFGDTKPQIEIDKDKIKCQSEETKYDSGFLENVQESSSCSQNSLDRSSVSSRGSGNILNVTQEGQPLPSALESYLRTDGSLLTCEFKLPKYNTFQCENFAKPKSNEEVLIEDCTDSFQSYIPSSDEGSVSAAKFSCGTPKASVASIDEFSDGLKEILEVGRKDLNDFNTQFMGVLEGNIGRSISKEEPNLAIAYFRAGALLGDASSTYNLALCYHLARGIDQDLKMARELYEAASLAGHGWATYNLAVLLFEGEGGPADSEKAQELLKKAAEKGVQEAHDAMRQIQNAPKIEDSRKLKDVTGRTHQEERRQRISIAHSEPMLSNVLSYTWATSYSENDIDFMEDAPTVTVADLTNTEMEATQKPKFYLE</sequence>
<dbReference type="SUPFAM" id="SSF81901">
    <property type="entry name" value="HCP-like"/>
    <property type="match status" value="1"/>
</dbReference>
<feature type="compositionally biased region" description="Low complexity" evidence="1">
    <location>
        <begin position="315"/>
        <end position="331"/>
    </location>
</feature>
<evidence type="ECO:0000256" key="1">
    <source>
        <dbReference type="SAM" id="MobiDB-lite"/>
    </source>
</evidence>
<proteinExistence type="predicted"/>
<protein>
    <recommendedName>
        <fullName evidence="4">Death ligand signal enhancer</fullName>
    </recommendedName>
</protein>
<dbReference type="InterPro" id="IPR052748">
    <property type="entry name" value="ISR_Activator"/>
</dbReference>
<keyword evidence="3" id="KW-1185">Reference proteome</keyword>
<dbReference type="PANTHER" id="PTHR45011:SF1">
    <property type="entry name" value="DAP3-BINDING CELL DEATH ENHANCER 1"/>
    <property type="match status" value="1"/>
</dbReference>
<dbReference type="EMBL" id="JAXCGZ010019129">
    <property type="protein sequence ID" value="KAK7066571.1"/>
    <property type="molecule type" value="Genomic_DNA"/>
</dbReference>
<reference evidence="2 3" key="1">
    <citation type="submission" date="2023-11" db="EMBL/GenBank/DDBJ databases">
        <title>Halocaridina rubra genome assembly.</title>
        <authorList>
            <person name="Smith C."/>
        </authorList>
    </citation>
    <scope>NUCLEOTIDE SEQUENCE [LARGE SCALE GENOMIC DNA]</scope>
    <source>
        <strain evidence="2">EP-1</strain>
        <tissue evidence="2">Whole</tissue>
    </source>
</reference>
<evidence type="ECO:0000313" key="3">
    <source>
        <dbReference type="Proteomes" id="UP001381693"/>
    </source>
</evidence>
<feature type="region of interest" description="Disordered" evidence="1">
    <location>
        <begin position="311"/>
        <end position="336"/>
    </location>
</feature>
<name>A0AAN8WIA4_HALRR</name>
<evidence type="ECO:0008006" key="4">
    <source>
        <dbReference type="Google" id="ProtNLM"/>
    </source>
</evidence>
<dbReference type="AlphaFoldDB" id="A0AAN8WIA4"/>
<feature type="region of interest" description="Disordered" evidence="1">
    <location>
        <begin position="173"/>
        <end position="200"/>
    </location>
</feature>
<dbReference type="SMART" id="SM00671">
    <property type="entry name" value="SEL1"/>
    <property type="match status" value="2"/>
</dbReference>
<accession>A0AAN8WIA4</accession>
<gene>
    <name evidence="2" type="ORF">SK128_009151</name>
</gene>
<dbReference type="InterPro" id="IPR011990">
    <property type="entry name" value="TPR-like_helical_dom_sf"/>
</dbReference>
<evidence type="ECO:0000313" key="2">
    <source>
        <dbReference type="EMBL" id="KAK7066571.1"/>
    </source>
</evidence>
<dbReference type="PANTHER" id="PTHR45011">
    <property type="entry name" value="DAP3-BINDING CELL DEATH ENHANCER 1"/>
    <property type="match status" value="1"/>
</dbReference>
<dbReference type="Pfam" id="PF08238">
    <property type="entry name" value="Sel1"/>
    <property type="match status" value="3"/>
</dbReference>
<comment type="caution">
    <text evidence="2">The sequence shown here is derived from an EMBL/GenBank/DDBJ whole genome shotgun (WGS) entry which is preliminary data.</text>
</comment>
<dbReference type="Gene3D" id="1.25.40.10">
    <property type="entry name" value="Tetratricopeptide repeat domain"/>
    <property type="match status" value="1"/>
</dbReference>
<dbReference type="Proteomes" id="UP001381693">
    <property type="component" value="Unassembled WGS sequence"/>
</dbReference>
<organism evidence="2 3">
    <name type="scientific">Halocaridina rubra</name>
    <name type="common">Hawaiian red shrimp</name>
    <dbReference type="NCBI Taxonomy" id="373956"/>
    <lineage>
        <taxon>Eukaryota</taxon>
        <taxon>Metazoa</taxon>
        <taxon>Ecdysozoa</taxon>
        <taxon>Arthropoda</taxon>
        <taxon>Crustacea</taxon>
        <taxon>Multicrustacea</taxon>
        <taxon>Malacostraca</taxon>
        <taxon>Eumalacostraca</taxon>
        <taxon>Eucarida</taxon>
        <taxon>Decapoda</taxon>
        <taxon>Pleocyemata</taxon>
        <taxon>Caridea</taxon>
        <taxon>Atyoidea</taxon>
        <taxon>Atyidae</taxon>
        <taxon>Halocaridina</taxon>
    </lineage>
</organism>
<dbReference type="InterPro" id="IPR006597">
    <property type="entry name" value="Sel1-like"/>
</dbReference>